<dbReference type="AlphaFoldDB" id="A0A5C1IA54"/>
<keyword evidence="3" id="KW-1185">Reference proteome</keyword>
<evidence type="ECO:0000313" key="2">
    <source>
        <dbReference type="EMBL" id="QEM13571.1"/>
    </source>
</evidence>
<feature type="domain" description="DUF4325" evidence="1">
    <location>
        <begin position="31"/>
        <end position="88"/>
    </location>
</feature>
<protein>
    <submittedName>
        <fullName evidence="2">DUF4325 domain-containing protein</fullName>
    </submittedName>
</protein>
<evidence type="ECO:0000313" key="3">
    <source>
        <dbReference type="Proteomes" id="UP000251402"/>
    </source>
</evidence>
<dbReference type="KEGG" id="mrub:DEO27_027355"/>
<evidence type="ECO:0000259" key="1">
    <source>
        <dbReference type="Pfam" id="PF14213"/>
    </source>
</evidence>
<gene>
    <name evidence="2" type="ORF">DEO27_027355</name>
</gene>
<dbReference type="OrthoDB" id="512307at2"/>
<dbReference type="EMBL" id="CP043450">
    <property type="protein sequence ID" value="QEM13571.1"/>
    <property type="molecule type" value="Genomic_DNA"/>
</dbReference>
<organism evidence="2 3">
    <name type="scientific">Mucilaginibacter rubeus</name>
    <dbReference type="NCBI Taxonomy" id="2027860"/>
    <lineage>
        <taxon>Bacteria</taxon>
        <taxon>Pseudomonadati</taxon>
        <taxon>Bacteroidota</taxon>
        <taxon>Sphingobacteriia</taxon>
        <taxon>Sphingobacteriales</taxon>
        <taxon>Sphingobacteriaceae</taxon>
        <taxon>Mucilaginibacter</taxon>
    </lineage>
</organism>
<name>A0A5C1IA54_9SPHI</name>
<sequence>MIFFNNFTRKLMILNLKEIIKSDTALSPDAGSTIFSLINRGLLERQDIKLDFYGIEVVTSAFLNAAIGQLYSKFESKDLNEHLKIVNLPIEDRALLRKVIERAKDYFQDQKSFEERMDDLYGDE</sequence>
<reference evidence="2" key="1">
    <citation type="submission" date="2019-08" db="EMBL/GenBank/DDBJ databases">
        <title>Comparative genome analysis confer to the adaptation heavy metal polluted environment.</title>
        <authorList>
            <person name="Li Y."/>
        </authorList>
    </citation>
    <scope>NUCLEOTIDE SEQUENCE [LARGE SCALE GENOMIC DNA]</scope>
    <source>
        <strain evidence="2">P1</strain>
    </source>
</reference>
<accession>A0A5C1IA54</accession>
<dbReference type="InterPro" id="IPR025474">
    <property type="entry name" value="DUF4325"/>
</dbReference>
<dbReference type="Pfam" id="PF14213">
    <property type="entry name" value="DUF4325"/>
    <property type="match status" value="1"/>
</dbReference>
<proteinExistence type="predicted"/>
<dbReference type="Proteomes" id="UP000251402">
    <property type="component" value="Chromosome"/>
</dbReference>